<dbReference type="InterPro" id="IPR054154">
    <property type="entry name" value="PEX14-like_M_plants"/>
</dbReference>
<dbReference type="GO" id="GO:0005102">
    <property type="term" value="F:signaling receptor binding"/>
    <property type="evidence" value="ECO:0000318"/>
    <property type="project" value="GO_Central"/>
</dbReference>
<feature type="region of interest" description="Disordered" evidence="15">
    <location>
        <begin position="333"/>
        <end position="376"/>
    </location>
</feature>
<evidence type="ECO:0000256" key="10">
    <source>
        <dbReference type="ARBA" id="ARBA00029502"/>
    </source>
</evidence>
<feature type="compositionally biased region" description="Polar residues" evidence="15">
    <location>
        <begin position="101"/>
        <end position="118"/>
    </location>
</feature>
<accession>A0A9R0JWM3</accession>
<evidence type="ECO:0000256" key="1">
    <source>
        <dbReference type="ARBA" id="ARBA00004549"/>
    </source>
</evidence>
<comment type="subunit">
    <text evidence="13">Interacts with PEX13; forming the PEX13-PEX14 docking complex. Interacts with PEX5 (via WxxxF/Y motifs).</text>
</comment>
<keyword evidence="20" id="KW-1185">Reference proteome</keyword>
<evidence type="ECO:0000259" key="17">
    <source>
        <dbReference type="Pfam" id="PF04695"/>
    </source>
</evidence>
<keyword evidence="8 14" id="KW-0472">Membrane</keyword>
<keyword evidence="3 14" id="KW-0813">Transport</keyword>
<feature type="domain" description="Peroxisome membrane anchor protein Pex14p N-terminal" evidence="17">
    <location>
        <begin position="50"/>
        <end position="94"/>
    </location>
</feature>
<dbReference type="InterPro" id="IPR036388">
    <property type="entry name" value="WH-like_DNA-bd_sf"/>
</dbReference>
<comment type="similarity">
    <text evidence="2 14">Belongs to the peroxin-14 family.</text>
</comment>
<evidence type="ECO:0000256" key="16">
    <source>
        <dbReference type="SAM" id="Phobius"/>
    </source>
</evidence>
<evidence type="ECO:0000256" key="9">
    <source>
        <dbReference type="ARBA" id="ARBA00023140"/>
    </source>
</evidence>
<evidence type="ECO:0000256" key="12">
    <source>
        <dbReference type="ARBA" id="ARBA00053920"/>
    </source>
</evidence>
<dbReference type="GeneID" id="110789451"/>
<evidence type="ECO:0000313" key="20">
    <source>
        <dbReference type="Proteomes" id="UP000813463"/>
    </source>
</evidence>
<dbReference type="Pfam" id="PF23020">
    <property type="entry name" value="PEX14-like_2nd"/>
    <property type="match status" value="1"/>
</dbReference>
<reference evidence="20" key="1">
    <citation type="journal article" date="2021" name="Nat. Commun.">
        <title>Genomic analyses provide insights into spinach domestication and the genetic basis of agronomic traits.</title>
        <authorList>
            <person name="Cai X."/>
            <person name="Sun X."/>
            <person name="Xu C."/>
            <person name="Sun H."/>
            <person name="Wang X."/>
            <person name="Ge C."/>
            <person name="Zhang Z."/>
            <person name="Wang Q."/>
            <person name="Fei Z."/>
            <person name="Jiao C."/>
            <person name="Wang Q."/>
        </authorList>
    </citation>
    <scope>NUCLEOTIDE SEQUENCE [LARGE SCALE GENOMIC DNA]</scope>
    <source>
        <strain evidence="20">cv. Varoflay</strain>
    </source>
</reference>
<dbReference type="InterPro" id="IPR040554">
    <property type="entry name" value="KPWE_PEX14_dom"/>
</dbReference>
<feature type="region of interest" description="Disordered" evidence="15">
    <location>
        <begin position="456"/>
        <end position="521"/>
    </location>
</feature>
<evidence type="ECO:0000256" key="5">
    <source>
        <dbReference type="ARBA" id="ARBA00022927"/>
    </source>
</evidence>
<reference evidence="21" key="2">
    <citation type="submission" date="2025-08" db="UniProtKB">
        <authorList>
            <consortium name="RefSeq"/>
        </authorList>
    </citation>
    <scope>IDENTIFICATION</scope>
    <source>
        <tissue evidence="21">Leaf</tissue>
    </source>
</reference>
<dbReference type="Proteomes" id="UP000813463">
    <property type="component" value="Chromosome 5"/>
</dbReference>
<keyword evidence="6 16" id="KW-1133">Transmembrane helix</keyword>
<evidence type="ECO:0000259" key="18">
    <source>
        <dbReference type="Pfam" id="PF17733"/>
    </source>
</evidence>
<evidence type="ECO:0000256" key="8">
    <source>
        <dbReference type="ARBA" id="ARBA00023136"/>
    </source>
</evidence>
<dbReference type="PANTHER" id="PTHR23058">
    <property type="entry name" value="PEROXISOMAL MEMBRANE PROTEIN PEX14"/>
    <property type="match status" value="1"/>
</dbReference>
<evidence type="ECO:0000256" key="3">
    <source>
        <dbReference type="ARBA" id="ARBA00022448"/>
    </source>
</evidence>
<feature type="region of interest" description="Disordered" evidence="15">
    <location>
        <begin position="287"/>
        <end position="317"/>
    </location>
</feature>
<feature type="region of interest" description="Disordered" evidence="15">
    <location>
        <begin position="93"/>
        <end position="118"/>
    </location>
</feature>
<keyword evidence="9 14" id="KW-0576">Peroxisome</keyword>
<dbReference type="InterPro" id="IPR025655">
    <property type="entry name" value="PEX14"/>
</dbReference>
<dbReference type="FunFam" id="1.10.10.10:FF:000217">
    <property type="entry name" value="Peroxisomal membrane protein PEX14"/>
    <property type="match status" value="1"/>
</dbReference>
<feature type="transmembrane region" description="Helical" evidence="16">
    <location>
        <begin position="151"/>
        <end position="172"/>
    </location>
</feature>
<organism evidence="20 21">
    <name type="scientific">Spinacia oleracea</name>
    <name type="common">Spinach</name>
    <dbReference type="NCBI Taxonomy" id="3562"/>
    <lineage>
        <taxon>Eukaryota</taxon>
        <taxon>Viridiplantae</taxon>
        <taxon>Streptophyta</taxon>
        <taxon>Embryophyta</taxon>
        <taxon>Tracheophyta</taxon>
        <taxon>Spermatophyta</taxon>
        <taxon>Magnoliopsida</taxon>
        <taxon>eudicotyledons</taxon>
        <taxon>Gunneridae</taxon>
        <taxon>Pentapetalae</taxon>
        <taxon>Caryophyllales</taxon>
        <taxon>Chenopodiaceae</taxon>
        <taxon>Chenopodioideae</taxon>
        <taxon>Anserineae</taxon>
        <taxon>Spinacia</taxon>
    </lineage>
</organism>
<comment type="function">
    <text evidence="12 14">Component of the PEX13-PEX14 docking complex, a translocon channel that specifically mediates the import of peroxisomal cargo proteins bound to PEX5 receptor. The PEX13-PEX14 docking complex forms a large import pore which can be opened to a diameter of about 9 nm. Mechanistically, PEX5 receptor along with cargo proteins associates with the PEX14 subunit of the PEX13-PEX14 docking complex in the cytosol, leading to the insertion of the receptor into the organelle membrane with the concomitant translocation of the cargo into the peroxisome matrix.</text>
</comment>
<feature type="domain" description="Peroxisomal membrane protein PEX14 central plants" evidence="19">
    <location>
        <begin position="148"/>
        <end position="265"/>
    </location>
</feature>
<keyword evidence="4 16" id="KW-0812">Transmembrane</keyword>
<proteinExistence type="inferred from homology"/>
<dbReference type="KEGG" id="soe:110789451"/>
<dbReference type="PANTHER" id="PTHR23058:SF0">
    <property type="entry name" value="PEROXISOMAL MEMBRANE PROTEIN PEX14"/>
    <property type="match status" value="1"/>
</dbReference>
<evidence type="ECO:0000256" key="2">
    <source>
        <dbReference type="ARBA" id="ARBA00005443"/>
    </source>
</evidence>
<evidence type="ECO:0000256" key="4">
    <source>
        <dbReference type="ARBA" id="ARBA00022692"/>
    </source>
</evidence>
<dbReference type="Pfam" id="PF17733">
    <property type="entry name" value="KPWE_dom"/>
    <property type="match status" value="1"/>
</dbReference>
<evidence type="ECO:0000313" key="21">
    <source>
        <dbReference type="RefSeq" id="XP_021849806.1"/>
    </source>
</evidence>
<sequence>MAPPPDPADNDLPIPASEPAQAVVNEPQITPEPPQEISSNSVFVNSEPIREDQVQNAIKFLSHPRVRGSPVMHRRNFLEKKGLTKEEIDEAFRRVPDPSPDVSSGQSSTKQVAQATPAKNIQAQVSMQDMKPPVTPVQAGIMSTMARKFHWSHAVLAIGFLAVSGAGTAIIFKNSVVPRLKSWIRRVVDEEDSLEEETARRPSVAEEAAAAAKAAAAAAADVARASQEMVISKNEENKRFADFMSLLEVQLQEIRTMRSAITKLEGQSYSAGRNHVREEYLDGSIARSVQPVNSKPEYDMRSVRPVSPPASAEPPHPKSYAEIMAMVQRGERPPNVRDIDDSPPNPNQPISNPSLVPRSKPWEAGQSVSSSSFAPQSQVYTAQDNGVSYQFNNENSTPWWQQKNAKVTEYENGDSQKSGFGSNGTTVNVVPTQRRWVPPQPPPVSMPEAAAAIRQAKSMPKDFNSSKAEEAPQPVDGLDELQRVTQISESGGQQEINGGGGGGGSSEIYSGEIQEEQVTEV</sequence>
<feature type="compositionally biased region" description="Low complexity" evidence="15">
    <location>
        <begin position="366"/>
        <end position="376"/>
    </location>
</feature>
<dbReference type="GO" id="GO:0005778">
    <property type="term" value="C:peroxisomal membrane"/>
    <property type="evidence" value="ECO:0000318"/>
    <property type="project" value="GO_Central"/>
</dbReference>
<dbReference type="InterPro" id="IPR006785">
    <property type="entry name" value="Pex14_N"/>
</dbReference>
<dbReference type="AlphaFoldDB" id="A0A9R0JWM3"/>
<evidence type="ECO:0000256" key="7">
    <source>
        <dbReference type="ARBA" id="ARBA00023010"/>
    </source>
</evidence>
<dbReference type="Pfam" id="PF04695">
    <property type="entry name" value="Pex14_N"/>
    <property type="match status" value="1"/>
</dbReference>
<keyword evidence="5 14" id="KW-0653">Protein transport</keyword>
<evidence type="ECO:0000256" key="6">
    <source>
        <dbReference type="ARBA" id="ARBA00022989"/>
    </source>
</evidence>
<dbReference type="GO" id="GO:1990429">
    <property type="term" value="C:peroxisomal importomer complex"/>
    <property type="evidence" value="ECO:0000318"/>
    <property type="project" value="GO_Central"/>
</dbReference>
<dbReference type="RefSeq" id="XP_021849806.1">
    <property type="nucleotide sequence ID" value="XM_021994114.1"/>
</dbReference>
<comment type="subcellular location">
    <subcellularLocation>
        <location evidence="1">Peroxisome membrane</location>
        <topology evidence="1">Single-pass membrane protein</topology>
    </subcellularLocation>
</comment>
<feature type="domain" description="Peroxisomal membrane protein PEX14-like KPWE" evidence="18">
    <location>
        <begin position="315"/>
        <end position="363"/>
    </location>
</feature>
<dbReference type="Gene3D" id="1.10.10.10">
    <property type="entry name" value="Winged helix-like DNA-binding domain superfamily/Winged helix DNA-binding domain"/>
    <property type="match status" value="1"/>
</dbReference>
<dbReference type="OrthoDB" id="441517at2759"/>
<evidence type="ECO:0000256" key="13">
    <source>
        <dbReference type="ARBA" id="ARBA00064754"/>
    </source>
</evidence>
<evidence type="ECO:0000256" key="15">
    <source>
        <dbReference type="SAM" id="MobiDB-lite"/>
    </source>
</evidence>
<protein>
    <recommendedName>
        <fullName evidence="10 14">Peroxisomal membrane protein PEX14</fullName>
    </recommendedName>
    <alternativeName>
        <fullName evidence="11 14">Peroxin-14</fullName>
    </alternativeName>
</protein>
<dbReference type="GO" id="GO:0016560">
    <property type="term" value="P:protein import into peroxisome matrix, docking"/>
    <property type="evidence" value="ECO:0000318"/>
    <property type="project" value="GO_Central"/>
</dbReference>
<name>A0A9R0JWM3_SPIOL</name>
<evidence type="ECO:0000259" key="19">
    <source>
        <dbReference type="Pfam" id="PF23020"/>
    </source>
</evidence>
<gene>
    <name evidence="21" type="primary">LOC110789451</name>
</gene>
<evidence type="ECO:0000256" key="11">
    <source>
        <dbReference type="ARBA" id="ARBA00029691"/>
    </source>
</evidence>
<keyword evidence="7" id="KW-0811">Translocation</keyword>
<feature type="region of interest" description="Disordered" evidence="15">
    <location>
        <begin position="1"/>
        <end position="40"/>
    </location>
</feature>
<evidence type="ECO:0000256" key="14">
    <source>
        <dbReference type="RuleBase" id="RU367032"/>
    </source>
</evidence>